<evidence type="ECO:0000313" key="5">
    <source>
        <dbReference type="Proteomes" id="UP001501821"/>
    </source>
</evidence>
<dbReference type="EMBL" id="BAABAH010000009">
    <property type="protein sequence ID" value="GAA3823978.1"/>
    <property type="molecule type" value="Genomic_DNA"/>
</dbReference>
<keyword evidence="5" id="KW-1185">Reference proteome</keyword>
<dbReference type="InterPro" id="IPR002477">
    <property type="entry name" value="Peptidoglycan-bd-like"/>
</dbReference>
<evidence type="ECO:0000259" key="3">
    <source>
        <dbReference type="Pfam" id="PF08924"/>
    </source>
</evidence>
<evidence type="ECO:0000259" key="2">
    <source>
        <dbReference type="Pfam" id="PF01471"/>
    </source>
</evidence>
<dbReference type="RefSeq" id="WP_344776213.1">
    <property type="nucleotide sequence ID" value="NZ_BAABAH010000009.1"/>
</dbReference>
<organism evidence="4 5">
    <name type="scientific">Nocardioides panacisoli</name>
    <dbReference type="NCBI Taxonomy" id="627624"/>
    <lineage>
        <taxon>Bacteria</taxon>
        <taxon>Bacillati</taxon>
        <taxon>Actinomycetota</taxon>
        <taxon>Actinomycetes</taxon>
        <taxon>Propionibacteriales</taxon>
        <taxon>Nocardioidaceae</taxon>
        <taxon>Nocardioides</taxon>
    </lineage>
</organism>
<feature type="region of interest" description="Disordered" evidence="1">
    <location>
        <begin position="34"/>
        <end position="62"/>
    </location>
</feature>
<feature type="domain" description="Peptidoglycan binding-like" evidence="2">
    <location>
        <begin position="343"/>
        <end position="381"/>
    </location>
</feature>
<dbReference type="InterPro" id="IPR017853">
    <property type="entry name" value="GH"/>
</dbReference>
<sequence length="465" mass="50694">MRLPGRPAPLVVAFATLALFLGVVAVVGRGPDAGPDAGPRASNHAKGRHGVAGRPAPPAPPPADRWSGYAFDACRAPSQSVMDRWRVSSPFTGVGIYLGGIHRACEQRYLTAGWVDRQIRSGWKLLPIWVGPQASCTGYDHRIDDRPGPRDGYGAARLDGVHQARRAADAADALGLPPGEEIFYDFEPFATNLPKCRWSSLAFLEEWTKEIHRRSYRSGVYSYVGSAISLLSRTHPSYVRPDAAWYAWIDRAGNLPRQYVTDAASLRTNRVHQFALDTRVEFGGVPMDIDWDYVDLGTSTTPASAAGCDQRAARVRPRTLAPGARGPLVRVAQCLVLRGQVHPLKASGRLDGRTRQAVVRFQHANGLHATGTVDRATWTSLLARGRTPVLGKGATGDDVRRLQRALNVALDRPRLRVDGDYGKVTARAVRHYRARLGLRPDSVATARVWHALARGKVLGRSVKGG</sequence>
<feature type="domain" description="Peptidoglycan binding-like" evidence="2">
    <location>
        <begin position="395"/>
        <end position="452"/>
    </location>
</feature>
<proteinExistence type="predicted"/>
<dbReference type="Proteomes" id="UP001501821">
    <property type="component" value="Unassembled WGS sequence"/>
</dbReference>
<dbReference type="Gene3D" id="3.20.20.80">
    <property type="entry name" value="Glycosidases"/>
    <property type="match status" value="1"/>
</dbReference>
<evidence type="ECO:0000256" key="1">
    <source>
        <dbReference type="SAM" id="MobiDB-lite"/>
    </source>
</evidence>
<dbReference type="Gene3D" id="1.10.101.10">
    <property type="entry name" value="PGBD-like superfamily/PGBD"/>
    <property type="match status" value="2"/>
</dbReference>
<dbReference type="InterPro" id="IPR015020">
    <property type="entry name" value="Rv2525c-like_Glyco_Hydro-like"/>
</dbReference>
<comment type="caution">
    <text evidence="4">The sequence shown here is derived from an EMBL/GenBank/DDBJ whole genome shotgun (WGS) entry which is preliminary data.</text>
</comment>
<accession>A0ABP7IQA7</accession>
<dbReference type="Pfam" id="PF01471">
    <property type="entry name" value="PG_binding_1"/>
    <property type="match status" value="2"/>
</dbReference>
<gene>
    <name evidence="4" type="ORF">GCM10022242_26770</name>
</gene>
<reference evidence="5" key="1">
    <citation type="journal article" date="2019" name="Int. J. Syst. Evol. Microbiol.">
        <title>The Global Catalogue of Microorganisms (GCM) 10K type strain sequencing project: providing services to taxonomists for standard genome sequencing and annotation.</title>
        <authorList>
            <consortium name="The Broad Institute Genomics Platform"/>
            <consortium name="The Broad Institute Genome Sequencing Center for Infectious Disease"/>
            <person name="Wu L."/>
            <person name="Ma J."/>
        </authorList>
    </citation>
    <scope>NUCLEOTIDE SEQUENCE [LARGE SCALE GENOMIC DNA]</scope>
    <source>
        <strain evidence="5">JCM 16953</strain>
    </source>
</reference>
<dbReference type="InterPro" id="IPR036366">
    <property type="entry name" value="PGBDSf"/>
</dbReference>
<dbReference type="SUPFAM" id="SSF51445">
    <property type="entry name" value="(Trans)glycosidases"/>
    <property type="match status" value="1"/>
</dbReference>
<name>A0ABP7IQA7_9ACTN</name>
<evidence type="ECO:0000313" key="4">
    <source>
        <dbReference type="EMBL" id="GAA3823978.1"/>
    </source>
</evidence>
<dbReference type="SUPFAM" id="SSF47090">
    <property type="entry name" value="PGBD-like"/>
    <property type="match status" value="2"/>
</dbReference>
<dbReference type="Pfam" id="PF08924">
    <property type="entry name" value="Rv2525c_GlyHyd-like"/>
    <property type="match status" value="1"/>
</dbReference>
<protein>
    <recommendedName>
        <fullName evidence="6">DUF1906 domain-containing protein</fullName>
    </recommendedName>
</protein>
<feature type="domain" description="Rv2525c-like glycoside hydrolase-like" evidence="3">
    <location>
        <begin position="84"/>
        <end position="294"/>
    </location>
</feature>
<dbReference type="InterPro" id="IPR036365">
    <property type="entry name" value="PGBD-like_sf"/>
</dbReference>
<evidence type="ECO:0008006" key="6">
    <source>
        <dbReference type="Google" id="ProtNLM"/>
    </source>
</evidence>